<protein>
    <submittedName>
        <fullName evidence="7">ETS domain-containing protein</fullName>
    </submittedName>
</protein>
<evidence type="ECO:0000259" key="5">
    <source>
        <dbReference type="PROSITE" id="PS50061"/>
    </source>
</evidence>
<dbReference type="WBParaSite" id="Pan_g492.t1">
    <property type="protein sequence ID" value="Pan_g492.t1"/>
    <property type="gene ID" value="Pan_g492"/>
</dbReference>
<feature type="compositionally biased region" description="Polar residues" evidence="4">
    <location>
        <begin position="376"/>
        <end position="389"/>
    </location>
</feature>
<dbReference type="SMART" id="SM00413">
    <property type="entry name" value="ETS"/>
    <property type="match status" value="1"/>
</dbReference>
<evidence type="ECO:0000256" key="3">
    <source>
        <dbReference type="RuleBase" id="RU004019"/>
    </source>
</evidence>
<dbReference type="Gene3D" id="1.10.10.10">
    <property type="entry name" value="Winged helix-like DNA-binding domain superfamily/Winged helix DNA-binding domain"/>
    <property type="match status" value="1"/>
</dbReference>
<sequence>MSLCISILPPHPVPGNECLLKVCAFLNYLSILLVLRGYQYPQPYYYPPPSVDFVSSNYASSSHIDPSQQALEHYQYASQHPPPNLLKPPPPSYEQSLHQFDASGYPCTPHPLPISDHNSPALMTAAVTPMPPATLSNRETPEISISAAANSPHIRADSAHSGMDQQASFNSSRDLSDVSIKSEITAMNMMTMQTPNHMLNQWPSDPRAMIENMCRNPFNLPSSMTPMNTPPMPTNPAQLSTSPQAGAGDANITLWQFLLELLNTNEHPALIQWTNRASGEFKLNDAEAVARLWGQRKSKPNMNYDKLSRALRYYYDKNIIKKVIGQKFMYRFVKDSEAGNVDSVTYALNRNTNTSTGHMFNEDYGRTRPTPPCTELSEQVSHPTLTVPHNSSTPSPSNSSCSPASVGSSSGISSAGTTTSNVSDALYGHTKNGMFNISPNSAERAGGSRKRKYPPSSTPSNESLASPSSSSSMAQNLQQRMSMSNAANNGSLARRGRPQPLDLTAVNQMDTQNIATSIAAMNACSPFQSPLFKAYSNCLSAAVVAAQSPLASAQLYAALTNQAASPAVNFFANSALQTPMLTKTPQAQQGQIFQFPPSAMHFNPMALLSPQLTSPFLSVRHNMFSMNKFNDHSPADLKTPM</sequence>
<dbReference type="PROSITE" id="PS50061">
    <property type="entry name" value="ETS_DOMAIN_3"/>
    <property type="match status" value="1"/>
</dbReference>
<accession>A0A7E4W1A7</accession>
<dbReference type="PRINTS" id="PR00454">
    <property type="entry name" value="ETSDOMAIN"/>
</dbReference>
<dbReference type="Pfam" id="PF00178">
    <property type="entry name" value="Ets"/>
    <property type="match status" value="1"/>
</dbReference>
<keyword evidence="3" id="KW-0539">Nucleus</keyword>
<reference evidence="7" key="2">
    <citation type="submission" date="2020-10" db="UniProtKB">
        <authorList>
            <consortium name="WormBaseParasite"/>
        </authorList>
    </citation>
    <scope>IDENTIFICATION</scope>
</reference>
<feature type="compositionally biased region" description="Polar residues" evidence="4">
    <location>
        <begin position="473"/>
        <end position="491"/>
    </location>
</feature>
<dbReference type="PROSITE" id="PS00346">
    <property type="entry name" value="ETS_DOMAIN_2"/>
    <property type="match status" value="1"/>
</dbReference>
<keyword evidence="6" id="KW-1185">Reference proteome</keyword>
<dbReference type="Proteomes" id="UP000492821">
    <property type="component" value="Unassembled WGS sequence"/>
</dbReference>
<feature type="domain" description="ETS" evidence="5">
    <location>
        <begin position="252"/>
        <end position="333"/>
    </location>
</feature>
<reference evidence="6" key="1">
    <citation type="journal article" date="2013" name="Genetics">
        <title>The draft genome and transcriptome of Panagrellus redivivus are shaped by the harsh demands of a free-living lifestyle.</title>
        <authorList>
            <person name="Srinivasan J."/>
            <person name="Dillman A.R."/>
            <person name="Macchietto M.G."/>
            <person name="Heikkinen L."/>
            <person name="Lakso M."/>
            <person name="Fracchia K.M."/>
            <person name="Antoshechkin I."/>
            <person name="Mortazavi A."/>
            <person name="Wong G."/>
            <person name="Sternberg P.W."/>
        </authorList>
    </citation>
    <scope>NUCLEOTIDE SEQUENCE [LARGE SCALE GENOMIC DNA]</scope>
    <source>
        <strain evidence="6">MT8872</strain>
    </source>
</reference>
<dbReference type="InterPro" id="IPR046328">
    <property type="entry name" value="ETS_fam"/>
</dbReference>
<comment type="similarity">
    <text evidence="1 3">Belongs to the ETS family.</text>
</comment>
<dbReference type="InterPro" id="IPR036390">
    <property type="entry name" value="WH_DNA-bd_sf"/>
</dbReference>
<name>A0A7E4W1A7_PANRE</name>
<dbReference type="PANTHER" id="PTHR11849">
    <property type="entry name" value="ETS"/>
    <property type="match status" value="1"/>
</dbReference>
<feature type="compositionally biased region" description="Low complexity" evidence="4">
    <location>
        <begin position="458"/>
        <end position="472"/>
    </location>
</feature>
<evidence type="ECO:0000313" key="6">
    <source>
        <dbReference type="Proteomes" id="UP000492821"/>
    </source>
</evidence>
<comment type="subcellular location">
    <subcellularLocation>
        <location evidence="3">Nucleus</location>
    </subcellularLocation>
</comment>
<dbReference type="InterPro" id="IPR000418">
    <property type="entry name" value="Ets_dom"/>
</dbReference>
<dbReference type="InterPro" id="IPR036388">
    <property type="entry name" value="WH-like_DNA-bd_sf"/>
</dbReference>
<dbReference type="GO" id="GO:0000981">
    <property type="term" value="F:DNA-binding transcription factor activity, RNA polymerase II-specific"/>
    <property type="evidence" value="ECO:0007669"/>
    <property type="project" value="TreeGrafter"/>
</dbReference>
<dbReference type="PANTHER" id="PTHR11849:SF133">
    <property type="entry name" value="ETS DOMAIN-CONTAINING PROTEIN"/>
    <property type="match status" value="1"/>
</dbReference>
<proteinExistence type="inferred from homology"/>
<dbReference type="AlphaFoldDB" id="A0A7E4W1A7"/>
<evidence type="ECO:0000313" key="7">
    <source>
        <dbReference type="WBParaSite" id="Pan_g492.t1"/>
    </source>
</evidence>
<organism evidence="6 7">
    <name type="scientific">Panagrellus redivivus</name>
    <name type="common">Microworm</name>
    <dbReference type="NCBI Taxonomy" id="6233"/>
    <lineage>
        <taxon>Eukaryota</taxon>
        <taxon>Metazoa</taxon>
        <taxon>Ecdysozoa</taxon>
        <taxon>Nematoda</taxon>
        <taxon>Chromadorea</taxon>
        <taxon>Rhabditida</taxon>
        <taxon>Tylenchina</taxon>
        <taxon>Panagrolaimomorpha</taxon>
        <taxon>Panagrolaimoidea</taxon>
        <taxon>Panagrolaimidae</taxon>
        <taxon>Panagrellus</taxon>
    </lineage>
</organism>
<keyword evidence="2 3" id="KW-0238">DNA-binding</keyword>
<evidence type="ECO:0000256" key="2">
    <source>
        <dbReference type="ARBA" id="ARBA00023125"/>
    </source>
</evidence>
<feature type="region of interest" description="Disordered" evidence="4">
    <location>
        <begin position="351"/>
        <end position="418"/>
    </location>
</feature>
<evidence type="ECO:0000256" key="1">
    <source>
        <dbReference type="ARBA" id="ARBA00005562"/>
    </source>
</evidence>
<dbReference type="GO" id="GO:0043565">
    <property type="term" value="F:sequence-specific DNA binding"/>
    <property type="evidence" value="ECO:0007669"/>
    <property type="project" value="InterPro"/>
</dbReference>
<dbReference type="GO" id="GO:0005634">
    <property type="term" value="C:nucleus"/>
    <property type="evidence" value="ECO:0007669"/>
    <property type="project" value="UniProtKB-SubCell"/>
</dbReference>
<dbReference type="SUPFAM" id="SSF46785">
    <property type="entry name" value="Winged helix' DNA-binding domain"/>
    <property type="match status" value="1"/>
</dbReference>
<feature type="compositionally biased region" description="Low complexity" evidence="4">
    <location>
        <begin position="390"/>
        <end position="418"/>
    </location>
</feature>
<feature type="region of interest" description="Disordered" evidence="4">
    <location>
        <begin position="432"/>
        <end position="498"/>
    </location>
</feature>
<dbReference type="PROSITE" id="PS00345">
    <property type="entry name" value="ETS_DOMAIN_1"/>
    <property type="match status" value="1"/>
</dbReference>
<dbReference type="GO" id="GO:0030154">
    <property type="term" value="P:cell differentiation"/>
    <property type="evidence" value="ECO:0007669"/>
    <property type="project" value="TreeGrafter"/>
</dbReference>
<evidence type="ECO:0000256" key="4">
    <source>
        <dbReference type="SAM" id="MobiDB-lite"/>
    </source>
</evidence>